<dbReference type="InterPro" id="IPR050624">
    <property type="entry name" value="HTH-type_Tx_Regulator"/>
</dbReference>
<accession>A0A3M8DMF7</accession>
<keyword evidence="5" id="KW-1185">Reference proteome</keyword>
<protein>
    <submittedName>
        <fullName evidence="4">TetR/AcrR family transcriptional regulator</fullName>
    </submittedName>
</protein>
<evidence type="ECO:0000256" key="2">
    <source>
        <dbReference type="PROSITE-ProRule" id="PRU00335"/>
    </source>
</evidence>
<dbReference type="EMBL" id="RHHU01000003">
    <property type="protein sequence ID" value="RNB88615.1"/>
    <property type="molecule type" value="Genomic_DNA"/>
</dbReference>
<comment type="caution">
    <text evidence="4">The sequence shown here is derived from an EMBL/GenBank/DDBJ whole genome shotgun (WGS) entry which is preliminary data.</text>
</comment>
<evidence type="ECO:0000313" key="4">
    <source>
        <dbReference type="EMBL" id="RNB88615.1"/>
    </source>
</evidence>
<name>A0A3M8DMF7_9BACL</name>
<dbReference type="Proteomes" id="UP000269573">
    <property type="component" value="Unassembled WGS sequence"/>
</dbReference>
<feature type="domain" description="HTH tetR-type" evidence="3">
    <location>
        <begin position="12"/>
        <end position="72"/>
    </location>
</feature>
<dbReference type="GO" id="GO:0003677">
    <property type="term" value="F:DNA binding"/>
    <property type="evidence" value="ECO:0007669"/>
    <property type="project" value="UniProtKB-UniRule"/>
</dbReference>
<evidence type="ECO:0000259" key="3">
    <source>
        <dbReference type="PROSITE" id="PS50977"/>
    </source>
</evidence>
<keyword evidence="1 2" id="KW-0238">DNA-binding</keyword>
<sequence>MDTVGRQERKRMATKQKIFETGIRLFREKGYEATTVEEIAAAADVAKATFFKHFPRKYELILEVLMQRREKINLAVTDEQVSRLSTKMQVVHLMNILCNTIESDRTMAVISLNEYICSGDLLREEAPTIEIFYQTIERGRQKGEIRADIQSRVVARMLWAYYLESYIAWSRNEQERSLGAILLEGVEVMFRGIEAGKE</sequence>
<feature type="DNA-binding region" description="H-T-H motif" evidence="2">
    <location>
        <begin position="35"/>
        <end position="54"/>
    </location>
</feature>
<dbReference type="AlphaFoldDB" id="A0A3M8DMF7"/>
<dbReference type="SUPFAM" id="SSF46689">
    <property type="entry name" value="Homeodomain-like"/>
    <property type="match status" value="1"/>
</dbReference>
<evidence type="ECO:0000313" key="5">
    <source>
        <dbReference type="Proteomes" id="UP000269573"/>
    </source>
</evidence>
<reference evidence="4 5" key="1">
    <citation type="submission" date="2018-10" db="EMBL/GenBank/DDBJ databases">
        <title>Phylogenomics of Brevibacillus.</title>
        <authorList>
            <person name="Dunlap C."/>
        </authorList>
    </citation>
    <scope>NUCLEOTIDE SEQUENCE [LARGE SCALE GENOMIC DNA]</scope>
    <source>
        <strain evidence="4 5">JCM 15774</strain>
    </source>
</reference>
<dbReference type="PANTHER" id="PTHR43479:SF11">
    <property type="entry name" value="ACREF_ENVCD OPERON REPRESSOR-RELATED"/>
    <property type="match status" value="1"/>
</dbReference>
<organism evidence="4 5">
    <name type="scientific">Brevibacillus nitrificans</name>
    <dbReference type="NCBI Taxonomy" id="651560"/>
    <lineage>
        <taxon>Bacteria</taxon>
        <taxon>Bacillati</taxon>
        <taxon>Bacillota</taxon>
        <taxon>Bacilli</taxon>
        <taxon>Bacillales</taxon>
        <taxon>Paenibacillaceae</taxon>
        <taxon>Brevibacillus</taxon>
    </lineage>
</organism>
<dbReference type="PANTHER" id="PTHR43479">
    <property type="entry name" value="ACREF/ENVCD OPERON REPRESSOR-RELATED"/>
    <property type="match status" value="1"/>
</dbReference>
<gene>
    <name evidence="4" type="ORF">EDM59_05740</name>
</gene>
<dbReference type="InterPro" id="IPR001647">
    <property type="entry name" value="HTH_TetR"/>
</dbReference>
<dbReference type="SUPFAM" id="SSF48498">
    <property type="entry name" value="Tetracyclin repressor-like, C-terminal domain"/>
    <property type="match status" value="1"/>
</dbReference>
<evidence type="ECO:0000256" key="1">
    <source>
        <dbReference type="ARBA" id="ARBA00023125"/>
    </source>
</evidence>
<dbReference type="Pfam" id="PF00440">
    <property type="entry name" value="TetR_N"/>
    <property type="match status" value="1"/>
</dbReference>
<dbReference type="Gene3D" id="1.10.357.10">
    <property type="entry name" value="Tetracycline Repressor, domain 2"/>
    <property type="match status" value="1"/>
</dbReference>
<proteinExistence type="predicted"/>
<dbReference type="InterPro" id="IPR036271">
    <property type="entry name" value="Tet_transcr_reg_TetR-rel_C_sf"/>
</dbReference>
<dbReference type="PRINTS" id="PR00455">
    <property type="entry name" value="HTHTETR"/>
</dbReference>
<dbReference type="PROSITE" id="PS50977">
    <property type="entry name" value="HTH_TETR_2"/>
    <property type="match status" value="1"/>
</dbReference>
<dbReference type="InterPro" id="IPR009057">
    <property type="entry name" value="Homeodomain-like_sf"/>
</dbReference>